<comment type="caution">
    <text evidence="11">The sequence shown here is derived from an EMBL/GenBank/DDBJ whole genome shotgun (WGS) entry which is preliminary data.</text>
</comment>
<dbReference type="InterPro" id="IPR003413">
    <property type="entry name" value="T2SS_GspI_C"/>
</dbReference>
<dbReference type="Proteomes" id="UP001209257">
    <property type="component" value="Unassembled WGS sequence"/>
</dbReference>
<comment type="subunit">
    <text evidence="9">Type II secretion is composed of four main components: the outer membrane complex, the inner membrane complex, the cytoplasmic secretion ATPase and the periplasm-spanning pseudopilus.</text>
</comment>
<dbReference type="InterPro" id="IPR012902">
    <property type="entry name" value="N_methyl_site"/>
</dbReference>
<comment type="function">
    <text evidence="9">Component of the type II secretion system required for the energy-dependent secretion of extracellular factors such as proteases and toxins from the periplasm.</text>
</comment>
<evidence type="ECO:0000256" key="7">
    <source>
        <dbReference type="ARBA" id="ARBA00022989"/>
    </source>
</evidence>
<proteinExistence type="inferred from homology"/>
<comment type="PTM">
    <text evidence="9">Cleaved by prepilin peptidase.</text>
</comment>
<keyword evidence="8 9" id="KW-0472">Membrane</keyword>
<sequence>MTGAVHQRGMTLLEVMVALLIFALTGSAILKAAGDHLSSVGQVEEITFANWVASNRLNQLKMTDTWPPKNNQKGSMEMADRTWYWQQRVKKTNDNDLRAVEVSVGLDEQYESTLTLVTTFVAKPAGQGLSQ</sequence>
<feature type="transmembrane region" description="Helical" evidence="9">
    <location>
        <begin position="12"/>
        <end position="30"/>
    </location>
</feature>
<reference evidence="12" key="1">
    <citation type="submission" date="2023-07" db="EMBL/GenBank/DDBJ databases">
        <title>Study on multiphase classification of strain Alteromonas salexigens isolated from the Yellow Sea.</title>
        <authorList>
            <person name="Sun L."/>
        </authorList>
    </citation>
    <scope>NUCLEOTIDE SEQUENCE [LARGE SCALE GENOMIC DNA]</scope>
    <source>
        <strain evidence="12">ASW11-19</strain>
    </source>
</reference>
<dbReference type="Gene3D" id="3.30.1300.30">
    <property type="entry name" value="GSPII I/J protein-like"/>
    <property type="match status" value="1"/>
</dbReference>
<evidence type="ECO:0000256" key="5">
    <source>
        <dbReference type="ARBA" id="ARBA00022519"/>
    </source>
</evidence>
<evidence type="ECO:0000259" key="10">
    <source>
        <dbReference type="Pfam" id="PF02501"/>
    </source>
</evidence>
<dbReference type="InterPro" id="IPR045584">
    <property type="entry name" value="Pilin-like"/>
</dbReference>
<dbReference type="PANTHER" id="PTHR38779:SF2">
    <property type="entry name" value="TYPE II SECRETION SYSTEM PROTEIN I-RELATED"/>
    <property type="match status" value="1"/>
</dbReference>
<evidence type="ECO:0000256" key="6">
    <source>
        <dbReference type="ARBA" id="ARBA00022692"/>
    </source>
</evidence>
<keyword evidence="3" id="KW-1003">Cell membrane</keyword>
<dbReference type="NCBIfam" id="TIGR02532">
    <property type="entry name" value="IV_pilin_GFxxxE"/>
    <property type="match status" value="1"/>
</dbReference>
<evidence type="ECO:0000313" key="11">
    <source>
        <dbReference type="EMBL" id="MCU7553506.1"/>
    </source>
</evidence>
<comment type="subcellular location">
    <subcellularLocation>
        <location evidence="1 9">Cell inner membrane</location>
        <topology evidence="1 9">Single-pass membrane protein</topology>
    </subcellularLocation>
</comment>
<evidence type="ECO:0000256" key="3">
    <source>
        <dbReference type="ARBA" id="ARBA00022475"/>
    </source>
</evidence>
<keyword evidence="7 9" id="KW-1133">Transmembrane helix</keyword>
<dbReference type="InterPro" id="IPR010052">
    <property type="entry name" value="T2SS_protein-GspI"/>
</dbReference>
<dbReference type="Pfam" id="PF02501">
    <property type="entry name" value="T2SSI"/>
    <property type="match status" value="1"/>
</dbReference>
<dbReference type="EMBL" id="JAOTJC010000004">
    <property type="protein sequence ID" value="MCU7553506.1"/>
    <property type="molecule type" value="Genomic_DNA"/>
</dbReference>
<protein>
    <recommendedName>
        <fullName evidence="9">Type II secretion system protein I</fullName>
        <shortName evidence="9">T2SS minor pseudopilin I</shortName>
    </recommendedName>
</protein>
<name>A0ABT2VJU5_9ALTE</name>
<keyword evidence="5 9" id="KW-0997">Cell inner membrane</keyword>
<dbReference type="PROSITE" id="PS00409">
    <property type="entry name" value="PROKAR_NTER_METHYL"/>
    <property type="match status" value="1"/>
</dbReference>
<organism evidence="11 12">
    <name type="scientific">Alteromonas salexigens</name>
    <dbReference type="NCBI Taxonomy" id="2982530"/>
    <lineage>
        <taxon>Bacteria</taxon>
        <taxon>Pseudomonadati</taxon>
        <taxon>Pseudomonadota</taxon>
        <taxon>Gammaproteobacteria</taxon>
        <taxon>Alteromonadales</taxon>
        <taxon>Alteromonadaceae</taxon>
        <taxon>Alteromonas/Salinimonas group</taxon>
        <taxon>Alteromonas</taxon>
    </lineage>
</organism>
<dbReference type="NCBIfam" id="TIGR01707">
    <property type="entry name" value="gspI"/>
    <property type="match status" value="1"/>
</dbReference>
<dbReference type="SUPFAM" id="SSF54523">
    <property type="entry name" value="Pili subunits"/>
    <property type="match status" value="1"/>
</dbReference>
<accession>A0ABT2VJU5</accession>
<keyword evidence="12" id="KW-1185">Reference proteome</keyword>
<feature type="domain" description="Type II secretion system protein GspI C-terminal" evidence="10">
    <location>
        <begin position="44"/>
        <end position="121"/>
    </location>
</feature>
<evidence type="ECO:0000256" key="9">
    <source>
        <dbReference type="RuleBase" id="RU368030"/>
    </source>
</evidence>
<dbReference type="PANTHER" id="PTHR38779">
    <property type="entry name" value="TYPE II SECRETION SYSTEM PROTEIN I-RELATED"/>
    <property type="match status" value="1"/>
</dbReference>
<comment type="similarity">
    <text evidence="2 9">Belongs to the GSP I family.</text>
</comment>
<dbReference type="RefSeq" id="WP_262992196.1">
    <property type="nucleotide sequence ID" value="NZ_JAOTJC010000004.1"/>
</dbReference>
<keyword evidence="4 9" id="KW-0488">Methylation</keyword>
<keyword evidence="6 9" id="KW-0812">Transmembrane</keyword>
<evidence type="ECO:0000256" key="1">
    <source>
        <dbReference type="ARBA" id="ARBA00004377"/>
    </source>
</evidence>
<dbReference type="Pfam" id="PF07963">
    <property type="entry name" value="N_methyl"/>
    <property type="match status" value="1"/>
</dbReference>
<evidence type="ECO:0000256" key="8">
    <source>
        <dbReference type="ARBA" id="ARBA00023136"/>
    </source>
</evidence>
<evidence type="ECO:0000256" key="2">
    <source>
        <dbReference type="ARBA" id="ARBA00008358"/>
    </source>
</evidence>
<gene>
    <name evidence="11" type="primary">gspI</name>
    <name evidence="11" type="ORF">OCL06_02705</name>
</gene>
<evidence type="ECO:0000256" key="4">
    <source>
        <dbReference type="ARBA" id="ARBA00022481"/>
    </source>
</evidence>
<evidence type="ECO:0000313" key="12">
    <source>
        <dbReference type="Proteomes" id="UP001209257"/>
    </source>
</evidence>